<gene>
    <name evidence="2" type="ORF">NCGR_LOCUS50293</name>
</gene>
<dbReference type="EMBL" id="CAJGYO010000014">
    <property type="protein sequence ID" value="CAD6266988.1"/>
    <property type="molecule type" value="Genomic_DNA"/>
</dbReference>
<feature type="transmembrane region" description="Helical" evidence="1">
    <location>
        <begin position="95"/>
        <end position="124"/>
    </location>
</feature>
<sequence length="128" mass="14518">MMPYGTAAEAEAALGRSMTWAEASWFRYSAAMPDLWLMWHIALVYLVVDALAPLPAMILQQLAPGYALRHKVQPRVPQPSPVSTYLRYIRESNRVALAILGPFPLVYTLAFKVSHHVWLIIFLICCIY</sequence>
<dbReference type="AlphaFoldDB" id="A0A811RAR5"/>
<reference evidence="2" key="1">
    <citation type="submission" date="2020-10" db="EMBL/GenBank/DDBJ databases">
        <authorList>
            <person name="Han B."/>
            <person name="Lu T."/>
            <person name="Zhao Q."/>
            <person name="Huang X."/>
            <person name="Zhao Y."/>
        </authorList>
    </citation>
    <scope>NUCLEOTIDE SEQUENCE</scope>
</reference>
<name>A0A811RAR5_9POAL</name>
<evidence type="ECO:0000256" key="1">
    <source>
        <dbReference type="SAM" id="Phobius"/>
    </source>
</evidence>
<keyword evidence="3" id="KW-1185">Reference proteome</keyword>
<feature type="transmembrane region" description="Helical" evidence="1">
    <location>
        <begin position="36"/>
        <end position="59"/>
    </location>
</feature>
<dbReference type="Proteomes" id="UP000604825">
    <property type="component" value="Unassembled WGS sequence"/>
</dbReference>
<protein>
    <submittedName>
        <fullName evidence="2">Uncharacterized protein</fullName>
    </submittedName>
</protein>
<proteinExistence type="predicted"/>
<organism evidence="2 3">
    <name type="scientific">Miscanthus lutarioriparius</name>
    <dbReference type="NCBI Taxonomy" id="422564"/>
    <lineage>
        <taxon>Eukaryota</taxon>
        <taxon>Viridiplantae</taxon>
        <taxon>Streptophyta</taxon>
        <taxon>Embryophyta</taxon>
        <taxon>Tracheophyta</taxon>
        <taxon>Spermatophyta</taxon>
        <taxon>Magnoliopsida</taxon>
        <taxon>Liliopsida</taxon>
        <taxon>Poales</taxon>
        <taxon>Poaceae</taxon>
        <taxon>PACMAD clade</taxon>
        <taxon>Panicoideae</taxon>
        <taxon>Andropogonodae</taxon>
        <taxon>Andropogoneae</taxon>
        <taxon>Saccharinae</taxon>
        <taxon>Miscanthus</taxon>
    </lineage>
</organism>
<accession>A0A811RAR5</accession>
<keyword evidence="1" id="KW-0472">Membrane</keyword>
<keyword evidence="1" id="KW-0812">Transmembrane</keyword>
<keyword evidence="1" id="KW-1133">Transmembrane helix</keyword>
<comment type="caution">
    <text evidence="2">The sequence shown here is derived from an EMBL/GenBank/DDBJ whole genome shotgun (WGS) entry which is preliminary data.</text>
</comment>
<evidence type="ECO:0000313" key="2">
    <source>
        <dbReference type="EMBL" id="CAD6266988.1"/>
    </source>
</evidence>
<dbReference type="OrthoDB" id="10491220at2759"/>
<evidence type="ECO:0000313" key="3">
    <source>
        <dbReference type="Proteomes" id="UP000604825"/>
    </source>
</evidence>